<reference evidence="2 3" key="1">
    <citation type="submission" date="2020-08" db="EMBL/GenBank/DDBJ databases">
        <title>Complete Genome Sequence of Effusibacillus dendaii Strain skT53, Isolated from Farmland soil.</title>
        <authorList>
            <person name="Konishi T."/>
            <person name="Kawasaki H."/>
        </authorList>
    </citation>
    <scope>NUCLEOTIDE SEQUENCE [LARGE SCALE GENOMIC DNA]</scope>
    <source>
        <strain evidence="3">skT53</strain>
    </source>
</reference>
<dbReference type="RefSeq" id="WP_200760490.1">
    <property type="nucleotide sequence ID" value="NZ_AP023366.1"/>
</dbReference>
<dbReference type="AlphaFoldDB" id="A0A7I8DAX0"/>
<dbReference type="KEGG" id="eff:skT53_14770"/>
<evidence type="ECO:0000313" key="3">
    <source>
        <dbReference type="Proteomes" id="UP000593802"/>
    </source>
</evidence>
<dbReference type="Proteomes" id="UP000593802">
    <property type="component" value="Chromosome"/>
</dbReference>
<name>A0A7I8DAX0_9BACL</name>
<keyword evidence="3" id="KW-1185">Reference proteome</keyword>
<organism evidence="2 3">
    <name type="scientific">Effusibacillus dendaii</name>
    <dbReference type="NCBI Taxonomy" id="2743772"/>
    <lineage>
        <taxon>Bacteria</taxon>
        <taxon>Bacillati</taxon>
        <taxon>Bacillota</taxon>
        <taxon>Bacilli</taxon>
        <taxon>Bacillales</taxon>
        <taxon>Alicyclobacillaceae</taxon>
        <taxon>Effusibacillus</taxon>
    </lineage>
</organism>
<sequence length="70" mass="7726">MSAIKPTELIDANIVILTDVIAHNKMLKETISHLEAYCKNLEAENESLSNRLAIKEEPIILIINPGGKSI</sequence>
<dbReference type="EMBL" id="AP023366">
    <property type="protein sequence ID" value="BCJ86492.1"/>
    <property type="molecule type" value="Genomic_DNA"/>
</dbReference>
<proteinExistence type="predicted"/>
<keyword evidence="1" id="KW-0175">Coiled coil</keyword>
<evidence type="ECO:0000256" key="1">
    <source>
        <dbReference type="SAM" id="Coils"/>
    </source>
</evidence>
<protein>
    <submittedName>
        <fullName evidence="2">Uncharacterized protein</fullName>
    </submittedName>
</protein>
<accession>A0A7I8DAX0</accession>
<evidence type="ECO:0000313" key="2">
    <source>
        <dbReference type="EMBL" id="BCJ86492.1"/>
    </source>
</evidence>
<feature type="coiled-coil region" evidence="1">
    <location>
        <begin position="24"/>
        <end position="51"/>
    </location>
</feature>
<gene>
    <name evidence="2" type="ORF">skT53_14770</name>
</gene>